<evidence type="ECO:0000256" key="4">
    <source>
        <dbReference type="RuleBase" id="RU000639"/>
    </source>
</evidence>
<dbReference type="EMBL" id="MNZM01000083">
    <property type="protein sequence ID" value="OIP83510.1"/>
    <property type="molecule type" value="Genomic_DNA"/>
</dbReference>
<dbReference type="SUPFAM" id="SSF51064">
    <property type="entry name" value="Head domain of nucleotide exchange factor GrpE"/>
    <property type="match status" value="1"/>
</dbReference>
<sequence length="173" mass="20374">MDNKVKTICKQCEQNLKELQEETLKSQQEIMSWKDKYLRALADYQNFENRVSVDKEDLRKTANQFFIMRLLPFLDNLERAETFVKDKNLQMIKQEFIKLLQQEGIEEVVVFGKEFDPYLAEAIDLVPGEKDNIVVEVLRKGYKFQGRLIRPAQVKVSKKVQNSNIKIQSDVKN</sequence>
<proteinExistence type="inferred from homology"/>
<comment type="subcellular location">
    <subcellularLocation>
        <location evidence="3">Cytoplasm</location>
    </subcellularLocation>
</comment>
<dbReference type="GO" id="GO:0042803">
    <property type="term" value="F:protein homodimerization activity"/>
    <property type="evidence" value="ECO:0007669"/>
    <property type="project" value="InterPro"/>
</dbReference>
<dbReference type="Gene3D" id="2.30.22.10">
    <property type="entry name" value="Head domain of nucleotide exchange factor GrpE"/>
    <property type="match status" value="1"/>
</dbReference>
<keyword evidence="3 4" id="KW-0346">Stress response</keyword>
<comment type="similarity">
    <text evidence="1 3 5">Belongs to the GrpE family.</text>
</comment>
<organism evidence="7 8">
    <name type="scientific">Candidatus Roizmanbacteria bacterium CG2_30_33_16</name>
    <dbReference type="NCBI Taxonomy" id="1805340"/>
    <lineage>
        <taxon>Bacteria</taxon>
        <taxon>Candidatus Roizmaniibacteriota</taxon>
    </lineage>
</organism>
<reference evidence="7 8" key="1">
    <citation type="journal article" date="2016" name="Environ. Microbiol.">
        <title>Genomic resolution of a cold subsurface aquifer community provides metabolic insights for novel microbes adapted to high CO concentrations.</title>
        <authorList>
            <person name="Probst A.J."/>
            <person name="Castelle C.J."/>
            <person name="Singh A."/>
            <person name="Brown C.T."/>
            <person name="Anantharaman K."/>
            <person name="Sharon I."/>
            <person name="Hug L.A."/>
            <person name="Burstein D."/>
            <person name="Emerson J.B."/>
            <person name="Thomas B.C."/>
            <person name="Banfield J.F."/>
        </authorList>
    </citation>
    <scope>NUCLEOTIDE SEQUENCE [LARGE SCALE GENOMIC DNA]</scope>
    <source>
        <strain evidence="7">CG2_30_33_16</strain>
    </source>
</reference>
<dbReference type="AlphaFoldDB" id="A0A1J5HU00"/>
<evidence type="ECO:0000256" key="5">
    <source>
        <dbReference type="RuleBase" id="RU004478"/>
    </source>
</evidence>
<evidence type="ECO:0000256" key="1">
    <source>
        <dbReference type="ARBA" id="ARBA00009054"/>
    </source>
</evidence>
<dbReference type="GO" id="GO:0006457">
    <property type="term" value="P:protein folding"/>
    <property type="evidence" value="ECO:0007669"/>
    <property type="project" value="InterPro"/>
</dbReference>
<dbReference type="SUPFAM" id="SSF58014">
    <property type="entry name" value="Coiled-coil domain of nucleotide exchange factor GrpE"/>
    <property type="match status" value="1"/>
</dbReference>
<gene>
    <name evidence="3" type="primary">grpE</name>
    <name evidence="7" type="ORF">AUK04_03375</name>
</gene>
<dbReference type="HAMAP" id="MF_01151">
    <property type="entry name" value="GrpE"/>
    <property type="match status" value="1"/>
</dbReference>
<dbReference type="Proteomes" id="UP000183758">
    <property type="component" value="Unassembled WGS sequence"/>
</dbReference>
<accession>A0A1J5HU00</accession>
<feature type="coiled-coil region" evidence="6">
    <location>
        <begin position="2"/>
        <end position="36"/>
    </location>
</feature>
<dbReference type="InterPro" id="IPR000740">
    <property type="entry name" value="GrpE"/>
</dbReference>
<evidence type="ECO:0000313" key="8">
    <source>
        <dbReference type="Proteomes" id="UP000183758"/>
    </source>
</evidence>
<evidence type="ECO:0000256" key="3">
    <source>
        <dbReference type="HAMAP-Rule" id="MF_01151"/>
    </source>
</evidence>
<evidence type="ECO:0000256" key="2">
    <source>
        <dbReference type="ARBA" id="ARBA00023186"/>
    </source>
</evidence>
<dbReference type="Gene3D" id="3.90.20.20">
    <property type="match status" value="1"/>
</dbReference>
<dbReference type="Pfam" id="PF01025">
    <property type="entry name" value="GrpE"/>
    <property type="match status" value="1"/>
</dbReference>
<protein>
    <recommendedName>
        <fullName evidence="3 4">Protein GrpE</fullName>
    </recommendedName>
    <alternativeName>
        <fullName evidence="3">HSP-70 cofactor</fullName>
    </alternativeName>
</protein>
<name>A0A1J5HU00_9BACT</name>
<dbReference type="InterPro" id="IPR009012">
    <property type="entry name" value="GrpE_head"/>
</dbReference>
<dbReference type="PROSITE" id="PS01071">
    <property type="entry name" value="GRPE"/>
    <property type="match status" value="1"/>
</dbReference>
<evidence type="ECO:0000256" key="6">
    <source>
        <dbReference type="SAM" id="Coils"/>
    </source>
</evidence>
<dbReference type="GO" id="GO:0051082">
    <property type="term" value="F:unfolded protein binding"/>
    <property type="evidence" value="ECO:0007669"/>
    <property type="project" value="TreeGrafter"/>
</dbReference>
<evidence type="ECO:0000313" key="7">
    <source>
        <dbReference type="EMBL" id="OIP83510.1"/>
    </source>
</evidence>
<comment type="caution">
    <text evidence="7">The sequence shown here is derived from an EMBL/GenBank/DDBJ whole genome shotgun (WGS) entry which is preliminary data.</text>
</comment>
<keyword evidence="3" id="KW-0963">Cytoplasm</keyword>
<keyword evidence="6" id="KW-0175">Coiled coil</keyword>
<comment type="function">
    <text evidence="3 4">Participates actively in the response to hyperosmotic and heat shock by preventing the aggregation of stress-denatured proteins, in association with DnaK and GrpE. It is the nucleotide exchange factor for DnaK and may function as a thermosensor. Unfolded proteins bind initially to DnaJ; upon interaction with the DnaJ-bound protein, DnaK hydrolyzes its bound ATP, resulting in the formation of a stable complex. GrpE releases ADP from DnaK; ATP binding to DnaK triggers the release of the substrate protein, thus completing the reaction cycle. Several rounds of ATP-dependent interactions between DnaJ, DnaK and GrpE are required for fully efficient folding.</text>
</comment>
<dbReference type="GO" id="GO:0000774">
    <property type="term" value="F:adenyl-nucleotide exchange factor activity"/>
    <property type="evidence" value="ECO:0007669"/>
    <property type="project" value="InterPro"/>
</dbReference>
<dbReference type="PANTHER" id="PTHR21237">
    <property type="entry name" value="GRPE PROTEIN"/>
    <property type="match status" value="1"/>
</dbReference>
<dbReference type="InterPro" id="IPR013805">
    <property type="entry name" value="GrpE_CC"/>
</dbReference>
<dbReference type="PRINTS" id="PR00773">
    <property type="entry name" value="GRPEPROTEIN"/>
</dbReference>
<dbReference type="GO" id="GO:0005737">
    <property type="term" value="C:cytoplasm"/>
    <property type="evidence" value="ECO:0007669"/>
    <property type="project" value="UniProtKB-SubCell"/>
</dbReference>
<comment type="subunit">
    <text evidence="3">Homodimer.</text>
</comment>
<dbReference type="GO" id="GO:0051087">
    <property type="term" value="F:protein-folding chaperone binding"/>
    <property type="evidence" value="ECO:0007669"/>
    <property type="project" value="InterPro"/>
</dbReference>
<dbReference type="CDD" id="cd00446">
    <property type="entry name" value="GrpE"/>
    <property type="match status" value="1"/>
</dbReference>
<dbReference type="PANTHER" id="PTHR21237:SF23">
    <property type="entry name" value="GRPE PROTEIN HOMOLOG, MITOCHONDRIAL"/>
    <property type="match status" value="1"/>
</dbReference>
<keyword evidence="2 3" id="KW-0143">Chaperone</keyword>